<evidence type="ECO:0000313" key="2">
    <source>
        <dbReference type="EMBL" id="KAL3309610.1"/>
    </source>
</evidence>
<dbReference type="EMBL" id="JBJKFK010003728">
    <property type="protein sequence ID" value="KAL3309610.1"/>
    <property type="molecule type" value="Genomic_DNA"/>
</dbReference>
<keyword evidence="1" id="KW-0472">Membrane</keyword>
<name>A0ABD2PQZ5_9PLAT</name>
<gene>
    <name evidence="2" type="ORF">Ciccas_011842</name>
</gene>
<sequence length="228" mass="26190">MWRGADARESEKRAILSSPSGLVLVTAVYMLPFIVLDIRARLAGSETRVKNNSANELDNEFKSEEDLLAKFRQIGEPLWYADPRVLRRLQLCRYSFLIVILLAASRNLRTAICYFYKYLFFIAQRSVAEFSGCRIQYDFCAAYFFQTDSDNSKKTPPELAESKRDCCCSNVIFRCFCSTPKRVKDSVHSHDYRTKETPTVKVDAHAFDSEHTLHNLTPSRNNGNIDES</sequence>
<dbReference type="AlphaFoldDB" id="A0ABD2PQZ5"/>
<feature type="transmembrane region" description="Helical" evidence="1">
    <location>
        <begin position="20"/>
        <end position="38"/>
    </location>
</feature>
<proteinExistence type="predicted"/>
<evidence type="ECO:0000313" key="3">
    <source>
        <dbReference type="Proteomes" id="UP001626550"/>
    </source>
</evidence>
<accession>A0ABD2PQZ5</accession>
<keyword evidence="1" id="KW-0812">Transmembrane</keyword>
<keyword evidence="3" id="KW-1185">Reference proteome</keyword>
<protein>
    <submittedName>
        <fullName evidence="2">Uncharacterized protein</fullName>
    </submittedName>
</protein>
<comment type="caution">
    <text evidence="2">The sequence shown here is derived from an EMBL/GenBank/DDBJ whole genome shotgun (WGS) entry which is preliminary data.</text>
</comment>
<organism evidence="2 3">
    <name type="scientific">Cichlidogyrus casuarinus</name>
    <dbReference type="NCBI Taxonomy" id="1844966"/>
    <lineage>
        <taxon>Eukaryota</taxon>
        <taxon>Metazoa</taxon>
        <taxon>Spiralia</taxon>
        <taxon>Lophotrochozoa</taxon>
        <taxon>Platyhelminthes</taxon>
        <taxon>Monogenea</taxon>
        <taxon>Monopisthocotylea</taxon>
        <taxon>Dactylogyridea</taxon>
        <taxon>Ancyrocephalidae</taxon>
        <taxon>Cichlidogyrus</taxon>
    </lineage>
</organism>
<keyword evidence="1" id="KW-1133">Transmembrane helix</keyword>
<reference evidence="2 3" key="1">
    <citation type="submission" date="2024-11" db="EMBL/GenBank/DDBJ databases">
        <title>Adaptive evolution of stress response genes in parasites aligns with host niche diversity.</title>
        <authorList>
            <person name="Hahn C."/>
            <person name="Resl P."/>
        </authorList>
    </citation>
    <scope>NUCLEOTIDE SEQUENCE [LARGE SCALE GENOMIC DNA]</scope>
    <source>
        <strain evidence="2">EGGRZ-B1_66</strain>
        <tissue evidence="2">Body</tissue>
    </source>
</reference>
<dbReference type="Proteomes" id="UP001626550">
    <property type="component" value="Unassembled WGS sequence"/>
</dbReference>
<evidence type="ECO:0000256" key="1">
    <source>
        <dbReference type="SAM" id="Phobius"/>
    </source>
</evidence>